<comment type="subcellular location">
    <subcellularLocation>
        <location evidence="1">Nucleus</location>
    </subcellularLocation>
</comment>
<dbReference type="SMART" id="SM00298">
    <property type="entry name" value="CHROMO"/>
    <property type="match status" value="1"/>
</dbReference>
<sequence>MTDLSAGNVDVKTGITQAALSIRIMAPSKRPKPRRTPAADRLEAYYPVEVITKARVNDDNEWNTTFYRTQEYYVKWAGYRSTADSWEPADNLHNCDRLLRSFWTHVGTDNEDYDAGYIVEVQPEWIGTVLCPASEREFFAQHVEG</sequence>
<dbReference type="OrthoDB" id="2630497at2759"/>
<dbReference type="Proteomes" id="UP000298327">
    <property type="component" value="Unassembled WGS sequence"/>
</dbReference>
<protein>
    <recommendedName>
        <fullName evidence="3">Chromo domain-containing protein</fullName>
    </recommendedName>
</protein>
<reference evidence="4 5" key="1">
    <citation type="submission" date="2019-02" db="EMBL/GenBank/DDBJ databases">
        <title>Genome sequencing of the rare red list fungi Dentipellis fragilis.</title>
        <authorList>
            <person name="Buettner E."/>
            <person name="Kellner H."/>
        </authorList>
    </citation>
    <scope>NUCLEOTIDE SEQUENCE [LARGE SCALE GENOMIC DNA]</scope>
    <source>
        <strain evidence="4 5">DSM 105465</strain>
    </source>
</reference>
<gene>
    <name evidence="4" type="ORF">EVG20_g7211</name>
</gene>
<dbReference type="InterPro" id="IPR000953">
    <property type="entry name" value="Chromo/chromo_shadow_dom"/>
</dbReference>
<dbReference type="AlphaFoldDB" id="A0A4Y9YHG7"/>
<evidence type="ECO:0000313" key="4">
    <source>
        <dbReference type="EMBL" id="TFY61037.1"/>
    </source>
</evidence>
<dbReference type="InterPro" id="IPR023779">
    <property type="entry name" value="Chromodomain_CS"/>
</dbReference>
<name>A0A4Y9YHG7_9AGAM</name>
<dbReference type="STRING" id="205917.A0A4Y9YHG7"/>
<dbReference type="InterPro" id="IPR023780">
    <property type="entry name" value="Chromo_domain"/>
</dbReference>
<evidence type="ECO:0000256" key="2">
    <source>
        <dbReference type="ARBA" id="ARBA00023242"/>
    </source>
</evidence>
<organism evidence="4 5">
    <name type="scientific">Dentipellis fragilis</name>
    <dbReference type="NCBI Taxonomy" id="205917"/>
    <lineage>
        <taxon>Eukaryota</taxon>
        <taxon>Fungi</taxon>
        <taxon>Dikarya</taxon>
        <taxon>Basidiomycota</taxon>
        <taxon>Agaricomycotina</taxon>
        <taxon>Agaricomycetes</taxon>
        <taxon>Russulales</taxon>
        <taxon>Hericiaceae</taxon>
        <taxon>Dentipellis</taxon>
    </lineage>
</organism>
<proteinExistence type="predicted"/>
<dbReference type="Gene3D" id="2.40.50.40">
    <property type="match status" value="1"/>
</dbReference>
<accession>A0A4Y9YHG7</accession>
<dbReference type="GO" id="GO:0005634">
    <property type="term" value="C:nucleus"/>
    <property type="evidence" value="ECO:0007669"/>
    <property type="project" value="UniProtKB-SubCell"/>
</dbReference>
<dbReference type="PROSITE" id="PS00598">
    <property type="entry name" value="CHROMO_1"/>
    <property type="match status" value="1"/>
</dbReference>
<evidence type="ECO:0000313" key="5">
    <source>
        <dbReference type="Proteomes" id="UP000298327"/>
    </source>
</evidence>
<evidence type="ECO:0000259" key="3">
    <source>
        <dbReference type="PROSITE" id="PS50013"/>
    </source>
</evidence>
<dbReference type="Pfam" id="PF00385">
    <property type="entry name" value="Chromo"/>
    <property type="match status" value="1"/>
</dbReference>
<dbReference type="GO" id="GO:0006338">
    <property type="term" value="P:chromatin remodeling"/>
    <property type="evidence" value="ECO:0007669"/>
    <property type="project" value="UniProtKB-ARBA"/>
</dbReference>
<dbReference type="EMBL" id="SEOQ01000531">
    <property type="protein sequence ID" value="TFY61037.1"/>
    <property type="molecule type" value="Genomic_DNA"/>
</dbReference>
<dbReference type="InterPro" id="IPR016197">
    <property type="entry name" value="Chromo-like_dom_sf"/>
</dbReference>
<evidence type="ECO:0000256" key="1">
    <source>
        <dbReference type="ARBA" id="ARBA00004123"/>
    </source>
</evidence>
<dbReference type="PROSITE" id="PS50013">
    <property type="entry name" value="CHROMO_2"/>
    <property type="match status" value="1"/>
</dbReference>
<comment type="caution">
    <text evidence="4">The sequence shown here is derived from an EMBL/GenBank/DDBJ whole genome shotgun (WGS) entry which is preliminary data.</text>
</comment>
<keyword evidence="2" id="KW-0539">Nucleus</keyword>
<dbReference type="SUPFAM" id="SSF54160">
    <property type="entry name" value="Chromo domain-like"/>
    <property type="match status" value="1"/>
</dbReference>
<keyword evidence="5" id="KW-1185">Reference proteome</keyword>
<feature type="domain" description="Chromo" evidence="3">
    <location>
        <begin position="46"/>
        <end position="114"/>
    </location>
</feature>